<evidence type="ECO:0000256" key="1">
    <source>
        <dbReference type="ARBA" id="ARBA00007074"/>
    </source>
</evidence>
<reference evidence="6 7" key="1">
    <citation type="submission" date="2019-12" db="EMBL/GenBank/DDBJ databases">
        <title>Maritimibacter sp. nov. sp. isolated from sea sand.</title>
        <authorList>
            <person name="Kim J."/>
            <person name="Jeong S.E."/>
            <person name="Jung H.S."/>
            <person name="Jeon C.O."/>
        </authorList>
    </citation>
    <scope>NUCLEOTIDE SEQUENCE [LARGE SCALE GENOMIC DNA]</scope>
    <source>
        <strain evidence="6 7">DP07</strain>
    </source>
</reference>
<dbReference type="GO" id="GO:0008234">
    <property type="term" value="F:cysteine-type peptidase activity"/>
    <property type="evidence" value="ECO:0007669"/>
    <property type="project" value="UniProtKB-KW"/>
</dbReference>
<dbReference type="InterPro" id="IPR041382">
    <property type="entry name" value="SH3_16"/>
</dbReference>
<dbReference type="GO" id="GO:0006508">
    <property type="term" value="P:proteolysis"/>
    <property type="evidence" value="ECO:0007669"/>
    <property type="project" value="UniProtKB-KW"/>
</dbReference>
<dbReference type="InterPro" id="IPR038765">
    <property type="entry name" value="Papain-like_cys_pep_sf"/>
</dbReference>
<name>A0A845M1S7_9RHOB</name>
<keyword evidence="4" id="KW-0788">Thiol protease</keyword>
<keyword evidence="3" id="KW-0378">Hydrolase</keyword>
<dbReference type="Pfam" id="PF18348">
    <property type="entry name" value="SH3_16"/>
    <property type="match status" value="1"/>
</dbReference>
<sequence>MTDRRLLKSNGRVAHVSLEGQVEAERFSEGTWHQVNVTTAALLRTPDGPRERELLTGDAFCVLDIEGRFAFGFSARDGYCGWIFADLLRERRHPTHRVTAARSFRKDTPDIKTWEPVMPLSYGAWLEVVEEGERWSRIVMQDTPSDDGLREWVVPSAHIAPLDALCSDPVAEVAKLIGTPYVWGGNSSFGIDCSGLVQIAWEMCGTAIPADSDLQAKAGDAADSYRPGDLVFWPGHVAMVADETRFIHANAHAMAVSFEGIAETIARIEAQGEGPVTAHRRFSPGAG</sequence>
<evidence type="ECO:0000256" key="4">
    <source>
        <dbReference type="ARBA" id="ARBA00022807"/>
    </source>
</evidence>
<evidence type="ECO:0000313" key="6">
    <source>
        <dbReference type="EMBL" id="MZR12298.1"/>
    </source>
</evidence>
<dbReference type="AlphaFoldDB" id="A0A845M1S7"/>
<dbReference type="InterPro" id="IPR051794">
    <property type="entry name" value="PG_Endopeptidase_C40"/>
</dbReference>
<keyword evidence="7" id="KW-1185">Reference proteome</keyword>
<proteinExistence type="inferred from homology"/>
<comment type="caution">
    <text evidence="6">The sequence shown here is derived from an EMBL/GenBank/DDBJ whole genome shotgun (WGS) entry which is preliminary data.</text>
</comment>
<evidence type="ECO:0000256" key="2">
    <source>
        <dbReference type="ARBA" id="ARBA00022670"/>
    </source>
</evidence>
<dbReference type="PANTHER" id="PTHR47359:SF3">
    <property type="entry name" value="NLP_P60 DOMAIN-CONTAINING PROTEIN-RELATED"/>
    <property type="match status" value="1"/>
</dbReference>
<comment type="similarity">
    <text evidence="1">Belongs to the peptidase C40 family.</text>
</comment>
<accession>A0A845M1S7</accession>
<evidence type="ECO:0000256" key="3">
    <source>
        <dbReference type="ARBA" id="ARBA00022801"/>
    </source>
</evidence>
<evidence type="ECO:0000259" key="5">
    <source>
        <dbReference type="PROSITE" id="PS51935"/>
    </source>
</evidence>
<gene>
    <name evidence="6" type="ORF">GQE99_04640</name>
</gene>
<dbReference type="SUPFAM" id="SSF54001">
    <property type="entry name" value="Cysteine proteinases"/>
    <property type="match status" value="1"/>
</dbReference>
<protein>
    <submittedName>
        <fullName evidence="6">NlpC/P60 family protein</fullName>
    </submittedName>
</protein>
<dbReference type="InterPro" id="IPR000064">
    <property type="entry name" value="NLP_P60_dom"/>
</dbReference>
<dbReference type="PROSITE" id="PS51935">
    <property type="entry name" value="NLPC_P60"/>
    <property type="match status" value="1"/>
</dbReference>
<keyword evidence="2" id="KW-0645">Protease</keyword>
<dbReference type="Pfam" id="PF00877">
    <property type="entry name" value="NLPC_P60"/>
    <property type="match status" value="1"/>
</dbReference>
<evidence type="ECO:0000313" key="7">
    <source>
        <dbReference type="Proteomes" id="UP000467322"/>
    </source>
</evidence>
<dbReference type="Proteomes" id="UP000467322">
    <property type="component" value="Unassembled WGS sequence"/>
</dbReference>
<dbReference type="PANTHER" id="PTHR47359">
    <property type="entry name" value="PEPTIDOGLYCAN DL-ENDOPEPTIDASE CWLO"/>
    <property type="match status" value="1"/>
</dbReference>
<feature type="domain" description="NlpC/P60" evidence="5">
    <location>
        <begin position="163"/>
        <end position="283"/>
    </location>
</feature>
<dbReference type="EMBL" id="WTUX01000010">
    <property type="protein sequence ID" value="MZR12298.1"/>
    <property type="molecule type" value="Genomic_DNA"/>
</dbReference>
<organism evidence="6 7">
    <name type="scientific">Maritimibacter harenae</name>
    <dbReference type="NCBI Taxonomy" id="2606218"/>
    <lineage>
        <taxon>Bacteria</taxon>
        <taxon>Pseudomonadati</taxon>
        <taxon>Pseudomonadota</taxon>
        <taxon>Alphaproteobacteria</taxon>
        <taxon>Rhodobacterales</taxon>
        <taxon>Roseobacteraceae</taxon>
        <taxon>Maritimibacter</taxon>
    </lineage>
</organism>
<dbReference type="RefSeq" id="WP_161350416.1">
    <property type="nucleotide sequence ID" value="NZ_WTUX01000010.1"/>
</dbReference>
<dbReference type="Gene3D" id="3.90.1720.10">
    <property type="entry name" value="endopeptidase domain like (from Nostoc punctiforme)"/>
    <property type="match status" value="1"/>
</dbReference>